<feature type="compositionally biased region" description="Acidic residues" evidence="1">
    <location>
        <begin position="457"/>
        <end position="473"/>
    </location>
</feature>
<name>A0ABP0REX6_9DINO</name>
<protein>
    <recommendedName>
        <fullName evidence="2">YTH domain-containing protein</fullName>
    </recommendedName>
</protein>
<sequence length="492" mass="52530">MLREPAGFKRSPLLQDPRARFFVITSNVGENVVKSVENNVWATQRRNEQMLADAFRTTRVVILIFSVSKSGAFQGYARMRSLPGQSKCKSDPFGGFGRLFDVEWLRLQDVVMPEVSYLRNPLDEGRQVTAARDGQELSYQVGAELCTHFDVRVYLEDPKNYEPCMDELLPASVPRDAFAPHGGHFAPAPIPGPPPAVAPPWMAPYGSSSPFEPSAAWFAPSTAAPTAPPGAWVGSTSGERPSMAPGSSSPFEPSGPTAPPGAWVGSTSGERQSRSRSGPSPVPVPVPAAAVPAVRERTRRRSRQDTPDFTKMTFQEYVEWWKKTHPNMPVNGVPAAAVPVVPATAPSEQTSALAEAPTVAAPTGTAKADNGEKAAAVPRPAAANGAAGAESSKKKRKEKDEAKGDKKSKKRKKESAAATTPAEARAEPTVATSAQASKPHAVQEGDLKDAVLPVEAGMEDEESTMTAESDLEVLEVKAPRPSAPPKSILRSR</sequence>
<proteinExistence type="predicted"/>
<dbReference type="EMBL" id="CAXAMN010025805">
    <property type="protein sequence ID" value="CAK9098110.1"/>
    <property type="molecule type" value="Genomic_DNA"/>
</dbReference>
<feature type="region of interest" description="Disordered" evidence="1">
    <location>
        <begin position="221"/>
        <end position="312"/>
    </location>
</feature>
<keyword evidence="4" id="KW-1185">Reference proteome</keyword>
<comment type="caution">
    <text evidence="3">The sequence shown here is derived from an EMBL/GenBank/DDBJ whole genome shotgun (WGS) entry which is preliminary data.</text>
</comment>
<dbReference type="Proteomes" id="UP001642484">
    <property type="component" value="Unassembled WGS sequence"/>
</dbReference>
<dbReference type="Pfam" id="PF04146">
    <property type="entry name" value="YTH"/>
    <property type="match status" value="1"/>
</dbReference>
<dbReference type="CDD" id="cd21134">
    <property type="entry name" value="YTH"/>
    <property type="match status" value="1"/>
</dbReference>
<dbReference type="InterPro" id="IPR045168">
    <property type="entry name" value="YTH_prot"/>
</dbReference>
<dbReference type="PANTHER" id="PTHR12357">
    <property type="entry name" value="YTH YT521-B HOMOLOGY DOMAIN-CONTAINING"/>
    <property type="match status" value="1"/>
</dbReference>
<reference evidence="3 4" key="1">
    <citation type="submission" date="2024-02" db="EMBL/GenBank/DDBJ databases">
        <authorList>
            <person name="Chen Y."/>
            <person name="Shah S."/>
            <person name="Dougan E. K."/>
            <person name="Thang M."/>
            <person name="Chan C."/>
        </authorList>
    </citation>
    <scope>NUCLEOTIDE SEQUENCE [LARGE SCALE GENOMIC DNA]</scope>
</reference>
<dbReference type="Gene3D" id="3.10.590.10">
    <property type="entry name" value="ph1033 like domains"/>
    <property type="match status" value="1"/>
</dbReference>
<dbReference type="PANTHER" id="PTHR12357:SF3">
    <property type="entry name" value="YTH DOMAIN-CONTAINING PROTEIN 1"/>
    <property type="match status" value="1"/>
</dbReference>
<feature type="compositionally biased region" description="Low complexity" evidence="1">
    <location>
        <begin position="221"/>
        <end position="232"/>
    </location>
</feature>
<feature type="compositionally biased region" description="Low complexity" evidence="1">
    <location>
        <begin position="245"/>
        <end position="255"/>
    </location>
</feature>
<organism evidence="3 4">
    <name type="scientific">Durusdinium trenchii</name>
    <dbReference type="NCBI Taxonomy" id="1381693"/>
    <lineage>
        <taxon>Eukaryota</taxon>
        <taxon>Sar</taxon>
        <taxon>Alveolata</taxon>
        <taxon>Dinophyceae</taxon>
        <taxon>Suessiales</taxon>
        <taxon>Symbiodiniaceae</taxon>
        <taxon>Durusdinium</taxon>
    </lineage>
</organism>
<feature type="compositionally biased region" description="Low complexity" evidence="1">
    <location>
        <begin position="373"/>
        <end position="390"/>
    </location>
</feature>
<feature type="compositionally biased region" description="Low complexity" evidence="1">
    <location>
        <begin position="416"/>
        <end position="432"/>
    </location>
</feature>
<dbReference type="InterPro" id="IPR007275">
    <property type="entry name" value="YTH_domain"/>
</dbReference>
<evidence type="ECO:0000313" key="3">
    <source>
        <dbReference type="EMBL" id="CAK9098110.1"/>
    </source>
</evidence>
<evidence type="ECO:0000259" key="2">
    <source>
        <dbReference type="PROSITE" id="PS50882"/>
    </source>
</evidence>
<feature type="domain" description="YTH" evidence="2">
    <location>
        <begin position="19"/>
        <end position="149"/>
    </location>
</feature>
<evidence type="ECO:0000313" key="4">
    <source>
        <dbReference type="Proteomes" id="UP001642484"/>
    </source>
</evidence>
<feature type="compositionally biased region" description="Low complexity" evidence="1">
    <location>
        <begin position="266"/>
        <end position="279"/>
    </location>
</feature>
<accession>A0ABP0REX6</accession>
<evidence type="ECO:0000256" key="1">
    <source>
        <dbReference type="SAM" id="MobiDB-lite"/>
    </source>
</evidence>
<dbReference type="PROSITE" id="PS50882">
    <property type="entry name" value="YTH"/>
    <property type="match status" value="1"/>
</dbReference>
<gene>
    <name evidence="3" type="ORF">CCMP2556_LOCUS46489</name>
</gene>
<feature type="region of interest" description="Disordered" evidence="1">
    <location>
        <begin position="343"/>
        <end position="492"/>
    </location>
</feature>